<name>A0A6J7M694_9ZZZZ</name>
<dbReference type="GO" id="GO:1903806">
    <property type="term" value="P:L-isoleucine import across plasma membrane"/>
    <property type="evidence" value="ECO:0007669"/>
    <property type="project" value="TreeGrafter"/>
</dbReference>
<reference evidence="5" key="1">
    <citation type="submission" date="2020-05" db="EMBL/GenBank/DDBJ databases">
        <authorList>
            <person name="Chiriac C."/>
            <person name="Salcher M."/>
            <person name="Ghai R."/>
            <person name="Kavagutti S V."/>
        </authorList>
    </citation>
    <scope>NUCLEOTIDE SEQUENCE</scope>
</reference>
<evidence type="ECO:0000256" key="1">
    <source>
        <dbReference type="ARBA" id="ARBA00022448"/>
    </source>
</evidence>
<dbReference type="GO" id="GO:0015192">
    <property type="term" value="F:L-phenylalanine transmembrane transporter activity"/>
    <property type="evidence" value="ECO:0007669"/>
    <property type="project" value="TreeGrafter"/>
</dbReference>
<dbReference type="GO" id="GO:0016887">
    <property type="term" value="F:ATP hydrolysis activity"/>
    <property type="evidence" value="ECO:0007669"/>
    <property type="project" value="InterPro"/>
</dbReference>
<dbReference type="GO" id="GO:0005886">
    <property type="term" value="C:plasma membrane"/>
    <property type="evidence" value="ECO:0007669"/>
    <property type="project" value="TreeGrafter"/>
</dbReference>
<dbReference type="GO" id="GO:0015188">
    <property type="term" value="F:L-isoleucine transmembrane transporter activity"/>
    <property type="evidence" value="ECO:0007669"/>
    <property type="project" value="TreeGrafter"/>
</dbReference>
<dbReference type="PROSITE" id="PS50893">
    <property type="entry name" value="ABC_TRANSPORTER_2"/>
    <property type="match status" value="1"/>
</dbReference>
<keyword evidence="3" id="KW-0067">ATP-binding</keyword>
<sequence length="256" mass="27746">MSVLAVTDLSVEFGALKALNGVSLTVQSPSRIGLIGPNGAGKTTMLNAIAGFVPVTGGSIQVDGHDLTHSSIQERVKAGLMRSFQTARLLEEETVETNVLLGCQPVDGPGSLRQLFGFPSYLRWNREAKRRAQEIQEIVGLSAIRDQRVASLPSGTRRLVEVARVLVADPKIVLLDEPAAGLDFSERRHLEQVLLRVSQERELLMILIEHDVAIVRTVCEHTFVLAEGSLLANGPTLEVLDIPSVRAAYFGEANHA</sequence>
<dbReference type="InterPro" id="IPR051120">
    <property type="entry name" value="ABC_AA/LPS_Transport"/>
</dbReference>
<gene>
    <name evidence="5" type="ORF">UFOPK3772_03706</name>
</gene>
<organism evidence="5">
    <name type="scientific">freshwater metagenome</name>
    <dbReference type="NCBI Taxonomy" id="449393"/>
    <lineage>
        <taxon>unclassified sequences</taxon>
        <taxon>metagenomes</taxon>
        <taxon>ecological metagenomes</taxon>
    </lineage>
</organism>
<dbReference type="AlphaFoldDB" id="A0A6J7M694"/>
<evidence type="ECO:0000313" key="5">
    <source>
        <dbReference type="EMBL" id="CAB4976286.1"/>
    </source>
</evidence>
<dbReference type="InterPro" id="IPR003593">
    <property type="entry name" value="AAA+_ATPase"/>
</dbReference>
<dbReference type="InterPro" id="IPR027417">
    <property type="entry name" value="P-loop_NTPase"/>
</dbReference>
<dbReference type="EMBL" id="CAFBNE010000270">
    <property type="protein sequence ID" value="CAB4976286.1"/>
    <property type="molecule type" value="Genomic_DNA"/>
</dbReference>
<dbReference type="SMART" id="SM00382">
    <property type="entry name" value="AAA"/>
    <property type="match status" value="1"/>
</dbReference>
<keyword evidence="1" id="KW-0813">Transport</keyword>
<protein>
    <submittedName>
        <fullName evidence="5">Unannotated protein</fullName>
    </submittedName>
</protein>
<dbReference type="Gene3D" id="3.40.50.300">
    <property type="entry name" value="P-loop containing nucleotide triphosphate hydrolases"/>
    <property type="match status" value="1"/>
</dbReference>
<dbReference type="PANTHER" id="PTHR45772:SF7">
    <property type="entry name" value="AMINO ACID ABC TRANSPORTER ATP-BINDING PROTEIN"/>
    <property type="match status" value="1"/>
</dbReference>
<dbReference type="InterPro" id="IPR003439">
    <property type="entry name" value="ABC_transporter-like_ATP-bd"/>
</dbReference>
<keyword evidence="2" id="KW-0547">Nucleotide-binding</keyword>
<dbReference type="GO" id="GO:0005524">
    <property type="term" value="F:ATP binding"/>
    <property type="evidence" value="ECO:0007669"/>
    <property type="project" value="UniProtKB-KW"/>
</dbReference>
<dbReference type="GO" id="GO:1903805">
    <property type="term" value="P:L-valine import across plasma membrane"/>
    <property type="evidence" value="ECO:0007669"/>
    <property type="project" value="TreeGrafter"/>
</dbReference>
<evidence type="ECO:0000259" key="4">
    <source>
        <dbReference type="PROSITE" id="PS50893"/>
    </source>
</evidence>
<dbReference type="PANTHER" id="PTHR45772">
    <property type="entry name" value="CONSERVED COMPONENT OF ABC TRANSPORTER FOR NATURAL AMINO ACIDS-RELATED"/>
    <property type="match status" value="1"/>
</dbReference>
<dbReference type="GO" id="GO:0042941">
    <property type="term" value="P:D-alanine transmembrane transport"/>
    <property type="evidence" value="ECO:0007669"/>
    <property type="project" value="TreeGrafter"/>
</dbReference>
<proteinExistence type="predicted"/>
<feature type="domain" description="ABC transporter" evidence="4">
    <location>
        <begin position="4"/>
        <end position="252"/>
    </location>
</feature>
<accession>A0A6J7M694</accession>
<evidence type="ECO:0000256" key="2">
    <source>
        <dbReference type="ARBA" id="ARBA00022741"/>
    </source>
</evidence>
<dbReference type="SUPFAM" id="SSF52540">
    <property type="entry name" value="P-loop containing nucleoside triphosphate hydrolases"/>
    <property type="match status" value="1"/>
</dbReference>
<evidence type="ECO:0000256" key="3">
    <source>
        <dbReference type="ARBA" id="ARBA00022840"/>
    </source>
</evidence>
<dbReference type="Pfam" id="PF00005">
    <property type="entry name" value="ABC_tran"/>
    <property type="match status" value="1"/>
</dbReference>
<dbReference type="GO" id="GO:0005304">
    <property type="term" value="F:L-valine transmembrane transporter activity"/>
    <property type="evidence" value="ECO:0007669"/>
    <property type="project" value="TreeGrafter"/>
</dbReference>
<dbReference type="GO" id="GO:0015808">
    <property type="term" value="P:L-alanine transport"/>
    <property type="evidence" value="ECO:0007669"/>
    <property type="project" value="TreeGrafter"/>
</dbReference>